<feature type="signal peptide" evidence="1">
    <location>
        <begin position="1"/>
        <end position="17"/>
    </location>
</feature>
<gene>
    <name evidence="2" type="ORF">HO133_010590</name>
</gene>
<dbReference type="GeneID" id="59338980"/>
<accession>A0A8H6FDF8</accession>
<dbReference type="AlphaFoldDB" id="A0A8H6FDF8"/>
<sequence length="173" mass="18990">MVLQALAALSLAKSVINVVDFAAEVISKGNEYCKSSEGILPENTELQAITDNFARLNKGLRGPRIALKTAAEQPDEKGALQLSKDEKVLQLVAQKCEAIAIGLATALDRLRKALGQIIHLSAILDKAPRSARHEFLEEWQVKYQGEVMRGSGKLPETASDDKYQRIKNLMYTA</sequence>
<dbReference type="RefSeq" id="XP_037153076.1">
    <property type="nucleotide sequence ID" value="XM_037301442.1"/>
</dbReference>
<keyword evidence="3" id="KW-1185">Reference proteome</keyword>
<dbReference type="Proteomes" id="UP000593566">
    <property type="component" value="Unassembled WGS sequence"/>
</dbReference>
<keyword evidence="1" id="KW-0732">Signal</keyword>
<proteinExistence type="predicted"/>
<dbReference type="EMBL" id="JACCJB010000009">
    <property type="protein sequence ID" value="KAF6224016.1"/>
    <property type="molecule type" value="Genomic_DNA"/>
</dbReference>
<comment type="caution">
    <text evidence="2">The sequence shown here is derived from an EMBL/GenBank/DDBJ whole genome shotgun (WGS) entry which is preliminary data.</text>
</comment>
<evidence type="ECO:0000313" key="2">
    <source>
        <dbReference type="EMBL" id="KAF6224016.1"/>
    </source>
</evidence>
<reference evidence="2 3" key="1">
    <citation type="journal article" date="2020" name="Genomics">
        <title>Complete, high-quality genomes from long-read metagenomic sequencing of two wolf lichen thalli reveals enigmatic genome architecture.</title>
        <authorList>
            <person name="McKenzie S.K."/>
            <person name="Walston R.F."/>
            <person name="Allen J.L."/>
        </authorList>
    </citation>
    <scope>NUCLEOTIDE SEQUENCE [LARGE SCALE GENOMIC DNA]</scope>
    <source>
        <strain evidence="2">WasteWater1</strain>
    </source>
</reference>
<feature type="chain" id="PRO_5034996252" evidence="1">
    <location>
        <begin position="18"/>
        <end position="173"/>
    </location>
</feature>
<name>A0A8H6FDF8_9LECA</name>
<evidence type="ECO:0000256" key="1">
    <source>
        <dbReference type="SAM" id="SignalP"/>
    </source>
</evidence>
<evidence type="ECO:0000313" key="3">
    <source>
        <dbReference type="Proteomes" id="UP000593566"/>
    </source>
</evidence>
<organism evidence="2 3">
    <name type="scientific">Letharia lupina</name>
    <dbReference type="NCBI Taxonomy" id="560253"/>
    <lineage>
        <taxon>Eukaryota</taxon>
        <taxon>Fungi</taxon>
        <taxon>Dikarya</taxon>
        <taxon>Ascomycota</taxon>
        <taxon>Pezizomycotina</taxon>
        <taxon>Lecanoromycetes</taxon>
        <taxon>OSLEUM clade</taxon>
        <taxon>Lecanoromycetidae</taxon>
        <taxon>Lecanorales</taxon>
        <taxon>Lecanorineae</taxon>
        <taxon>Parmeliaceae</taxon>
        <taxon>Letharia</taxon>
    </lineage>
</organism>
<protein>
    <submittedName>
        <fullName evidence="2">Uncharacterized protein</fullName>
    </submittedName>
</protein>